<protein>
    <submittedName>
        <fullName evidence="1">Uncharacterized protein</fullName>
    </submittedName>
</protein>
<dbReference type="AlphaFoldDB" id="A0A9P1FQQ7"/>
<dbReference type="EMBL" id="CAMXCT010000908">
    <property type="protein sequence ID" value="CAI3984681.1"/>
    <property type="molecule type" value="Genomic_DNA"/>
</dbReference>
<reference evidence="1" key="1">
    <citation type="submission" date="2022-10" db="EMBL/GenBank/DDBJ databases">
        <authorList>
            <person name="Chen Y."/>
            <person name="Dougan E. K."/>
            <person name="Chan C."/>
            <person name="Rhodes N."/>
            <person name="Thang M."/>
        </authorList>
    </citation>
    <scope>NUCLEOTIDE SEQUENCE</scope>
</reference>
<dbReference type="Proteomes" id="UP001152797">
    <property type="component" value="Unassembled WGS sequence"/>
</dbReference>
<evidence type="ECO:0000313" key="1">
    <source>
        <dbReference type="EMBL" id="CAI3984681.1"/>
    </source>
</evidence>
<organism evidence="1">
    <name type="scientific">Cladocopium goreaui</name>
    <dbReference type="NCBI Taxonomy" id="2562237"/>
    <lineage>
        <taxon>Eukaryota</taxon>
        <taxon>Sar</taxon>
        <taxon>Alveolata</taxon>
        <taxon>Dinophyceae</taxon>
        <taxon>Suessiales</taxon>
        <taxon>Symbiodiniaceae</taxon>
        <taxon>Cladocopium</taxon>
    </lineage>
</organism>
<reference evidence="2" key="2">
    <citation type="submission" date="2024-04" db="EMBL/GenBank/DDBJ databases">
        <authorList>
            <person name="Chen Y."/>
            <person name="Shah S."/>
            <person name="Dougan E. K."/>
            <person name="Thang M."/>
            <person name="Chan C."/>
        </authorList>
    </citation>
    <scope>NUCLEOTIDE SEQUENCE [LARGE SCALE GENOMIC DNA]</scope>
</reference>
<name>A0A9P1FQQ7_9DINO</name>
<dbReference type="EMBL" id="CAMXCT020000908">
    <property type="protein sequence ID" value="CAL1138056.1"/>
    <property type="molecule type" value="Genomic_DNA"/>
</dbReference>
<comment type="caution">
    <text evidence="1">The sequence shown here is derived from an EMBL/GenBank/DDBJ whole genome shotgun (WGS) entry which is preliminary data.</text>
</comment>
<evidence type="ECO:0000313" key="2">
    <source>
        <dbReference type="EMBL" id="CAL1138056.1"/>
    </source>
</evidence>
<keyword evidence="3" id="KW-1185">Reference proteome</keyword>
<gene>
    <name evidence="1" type="ORF">C1SCF055_LOCUS12202</name>
</gene>
<dbReference type="OrthoDB" id="493507at2759"/>
<dbReference type="EMBL" id="CAMXCT030000908">
    <property type="protein sequence ID" value="CAL4771993.1"/>
    <property type="molecule type" value="Genomic_DNA"/>
</dbReference>
<sequence length="198" mass="22385">MAQSGDEVNCEINNLVIPNRLNVPTATNLPETSSPSFADVVQRQRLELEPQEEQGQALLRDMHEELQDALPQMPQLVEGHSATEMGPDMRFEGGCDYLERPWAMQTLEQTPEMHCLPPYAQQLQLQMLQQMQMQSAQKCQESRPSACEAFDSLQGDEYPKNYALQALTEALDRAEVEMLSGRQRHSDVSEVMPCGFET</sequence>
<evidence type="ECO:0000313" key="3">
    <source>
        <dbReference type="Proteomes" id="UP001152797"/>
    </source>
</evidence>
<accession>A0A9P1FQQ7</accession>
<proteinExistence type="predicted"/>